<dbReference type="Gene3D" id="3.10.20.90">
    <property type="entry name" value="Phosphatidylinositol 3-kinase Catalytic Subunit, Chain A, domain 1"/>
    <property type="match status" value="1"/>
</dbReference>
<dbReference type="Pfam" id="PF00240">
    <property type="entry name" value="ubiquitin"/>
    <property type="match status" value="1"/>
</dbReference>
<gene>
    <name evidence="3" type="ORF">PECAL_1P25820</name>
</gene>
<name>A0A8J2S9C5_9STRA</name>
<dbReference type="AlphaFoldDB" id="A0A8J2S9C5"/>
<dbReference type="PRINTS" id="PR00348">
    <property type="entry name" value="UBIQUITIN"/>
</dbReference>
<dbReference type="InterPro" id="IPR019956">
    <property type="entry name" value="Ubiquitin_dom"/>
</dbReference>
<keyword evidence="4" id="KW-1185">Reference proteome</keyword>
<comment type="caution">
    <text evidence="3">The sequence shown here is derived from an EMBL/GenBank/DDBJ whole genome shotgun (WGS) entry which is preliminary data.</text>
</comment>
<dbReference type="PANTHER" id="PTHR10666">
    <property type="entry name" value="UBIQUITIN"/>
    <property type="match status" value="1"/>
</dbReference>
<dbReference type="InterPro" id="IPR000626">
    <property type="entry name" value="Ubiquitin-like_dom"/>
</dbReference>
<feature type="compositionally biased region" description="Low complexity" evidence="1">
    <location>
        <begin position="44"/>
        <end position="53"/>
    </location>
</feature>
<dbReference type="OrthoDB" id="428577at2759"/>
<accession>A0A8J2S9C5</accession>
<reference evidence="3" key="1">
    <citation type="submission" date="2021-11" db="EMBL/GenBank/DDBJ databases">
        <authorList>
            <consortium name="Genoscope - CEA"/>
            <person name="William W."/>
        </authorList>
    </citation>
    <scope>NUCLEOTIDE SEQUENCE</scope>
</reference>
<dbReference type="EMBL" id="CAKKNE010000001">
    <property type="protein sequence ID" value="CAH0366108.1"/>
    <property type="molecule type" value="Genomic_DNA"/>
</dbReference>
<evidence type="ECO:0000313" key="3">
    <source>
        <dbReference type="EMBL" id="CAH0366108.1"/>
    </source>
</evidence>
<feature type="region of interest" description="Disordered" evidence="1">
    <location>
        <begin position="1"/>
        <end position="62"/>
    </location>
</feature>
<dbReference type="Proteomes" id="UP000789595">
    <property type="component" value="Unassembled WGS sequence"/>
</dbReference>
<dbReference type="InterPro" id="IPR029071">
    <property type="entry name" value="Ubiquitin-like_domsf"/>
</dbReference>
<dbReference type="CDD" id="cd17039">
    <property type="entry name" value="Ubl_ubiquitin_like"/>
    <property type="match status" value="1"/>
</dbReference>
<evidence type="ECO:0000313" key="4">
    <source>
        <dbReference type="Proteomes" id="UP000789595"/>
    </source>
</evidence>
<dbReference type="PROSITE" id="PS50053">
    <property type="entry name" value="UBIQUITIN_2"/>
    <property type="match status" value="1"/>
</dbReference>
<dbReference type="SMART" id="SM00213">
    <property type="entry name" value="UBQ"/>
    <property type="match status" value="1"/>
</dbReference>
<evidence type="ECO:0000256" key="1">
    <source>
        <dbReference type="SAM" id="MobiDB-lite"/>
    </source>
</evidence>
<organism evidence="3 4">
    <name type="scientific">Pelagomonas calceolata</name>
    <dbReference type="NCBI Taxonomy" id="35677"/>
    <lineage>
        <taxon>Eukaryota</taxon>
        <taxon>Sar</taxon>
        <taxon>Stramenopiles</taxon>
        <taxon>Ochrophyta</taxon>
        <taxon>Pelagophyceae</taxon>
        <taxon>Pelagomonadales</taxon>
        <taxon>Pelagomonadaceae</taxon>
        <taxon>Pelagomonas</taxon>
    </lineage>
</organism>
<protein>
    <recommendedName>
        <fullName evidence="2">Ubiquitin-like domain-containing protein</fullName>
    </recommendedName>
</protein>
<dbReference type="InterPro" id="IPR050158">
    <property type="entry name" value="Ubiquitin_ubiquitin-like"/>
</dbReference>
<evidence type="ECO:0000259" key="2">
    <source>
        <dbReference type="PROSITE" id="PS50053"/>
    </source>
</evidence>
<proteinExistence type="predicted"/>
<sequence length="190" mass="20771">MGCSSSAPEDDAAPPTPEPWVPGQLVGSDKGVVYSLPSDEPSSRRSSAQASDSGLASSHASDDALLLPDSEIQSRLLSIGQRASEDELRPPTRLYRVPSKENVELMAEHMQLYVSTKSGVITLLDVAPTDTVLDVKKKLHSKGAVSARKQRLMHGSTDLQDHMELREYHIQPESTLRLRVTRDDAGLRFL</sequence>
<dbReference type="SUPFAM" id="SSF54236">
    <property type="entry name" value="Ubiquitin-like"/>
    <property type="match status" value="1"/>
</dbReference>
<feature type="domain" description="Ubiquitin-like" evidence="2">
    <location>
        <begin position="110"/>
        <end position="185"/>
    </location>
</feature>